<gene>
    <name evidence="7" type="ORF">D0X99_14755</name>
</gene>
<dbReference type="Pfam" id="PF07995">
    <property type="entry name" value="GSDH"/>
    <property type="match status" value="1"/>
</dbReference>
<feature type="domain" description="Cytochrome c" evidence="6">
    <location>
        <begin position="20"/>
        <end position="100"/>
    </location>
</feature>
<dbReference type="InterPro" id="IPR009056">
    <property type="entry name" value="Cyt_c-like_dom"/>
</dbReference>
<dbReference type="OrthoDB" id="9770043at2"/>
<dbReference type="GO" id="GO:0046872">
    <property type="term" value="F:metal ion binding"/>
    <property type="evidence" value="ECO:0007669"/>
    <property type="project" value="UniProtKB-KW"/>
</dbReference>
<evidence type="ECO:0000313" key="8">
    <source>
        <dbReference type="Proteomes" id="UP000283522"/>
    </source>
</evidence>
<evidence type="ECO:0000256" key="3">
    <source>
        <dbReference type="ARBA" id="ARBA00023004"/>
    </source>
</evidence>
<keyword evidence="5" id="KW-0732">Signal</keyword>
<keyword evidence="2 4" id="KW-0479">Metal-binding</keyword>
<dbReference type="RefSeq" id="WP_119478601.1">
    <property type="nucleotide sequence ID" value="NZ_QXML01000007.1"/>
</dbReference>
<dbReference type="AlphaFoldDB" id="A0A418PPQ2"/>
<dbReference type="PROSITE" id="PS51007">
    <property type="entry name" value="CYTC"/>
    <property type="match status" value="1"/>
</dbReference>
<dbReference type="GO" id="GO:0020037">
    <property type="term" value="F:heme binding"/>
    <property type="evidence" value="ECO:0007669"/>
    <property type="project" value="InterPro"/>
</dbReference>
<feature type="signal peptide" evidence="5">
    <location>
        <begin position="1"/>
        <end position="22"/>
    </location>
</feature>
<name>A0A418PPQ2_9BACT</name>
<dbReference type="InterPro" id="IPR012938">
    <property type="entry name" value="Glc/Sorbosone_DH"/>
</dbReference>
<dbReference type="InterPro" id="IPR011041">
    <property type="entry name" value="Quinoprot_gluc/sorb_DH_b-prop"/>
</dbReference>
<dbReference type="Gene3D" id="1.10.760.10">
    <property type="entry name" value="Cytochrome c-like domain"/>
    <property type="match status" value="1"/>
</dbReference>
<keyword evidence="1 4" id="KW-0349">Heme</keyword>
<dbReference type="PANTHER" id="PTHR19328">
    <property type="entry name" value="HEDGEHOG-INTERACTING PROTEIN"/>
    <property type="match status" value="1"/>
</dbReference>
<dbReference type="SUPFAM" id="SSF50952">
    <property type="entry name" value="Soluble quinoprotein glucose dehydrogenase"/>
    <property type="match status" value="1"/>
</dbReference>
<dbReference type="Proteomes" id="UP000283522">
    <property type="component" value="Unassembled WGS sequence"/>
</dbReference>
<organism evidence="7 8">
    <name type="scientific">Algoriphagus lacus</name>
    <dbReference type="NCBI Taxonomy" id="2056311"/>
    <lineage>
        <taxon>Bacteria</taxon>
        <taxon>Pseudomonadati</taxon>
        <taxon>Bacteroidota</taxon>
        <taxon>Cytophagia</taxon>
        <taxon>Cytophagales</taxon>
        <taxon>Cyclobacteriaceae</taxon>
        <taxon>Algoriphagus</taxon>
    </lineage>
</organism>
<evidence type="ECO:0000259" key="6">
    <source>
        <dbReference type="PROSITE" id="PS51007"/>
    </source>
</evidence>
<dbReference type="GO" id="GO:0009055">
    <property type="term" value="F:electron transfer activity"/>
    <property type="evidence" value="ECO:0007669"/>
    <property type="project" value="InterPro"/>
</dbReference>
<reference evidence="7 8" key="1">
    <citation type="submission" date="2018-09" db="EMBL/GenBank/DDBJ databases">
        <authorList>
            <person name="Wang X."/>
            <person name="Du Z."/>
        </authorList>
    </citation>
    <scope>NUCLEOTIDE SEQUENCE [LARGE SCALE GENOMIC DNA]</scope>
    <source>
        <strain evidence="7 8">N3</strain>
    </source>
</reference>
<accession>A0A418PPQ2</accession>
<keyword evidence="3 4" id="KW-0408">Iron</keyword>
<dbReference type="InterPro" id="IPR036909">
    <property type="entry name" value="Cyt_c-like_dom_sf"/>
</dbReference>
<evidence type="ECO:0000256" key="4">
    <source>
        <dbReference type="PROSITE-ProRule" id="PRU00433"/>
    </source>
</evidence>
<keyword evidence="8" id="KW-1185">Reference proteome</keyword>
<dbReference type="PANTHER" id="PTHR19328:SF75">
    <property type="entry name" value="ALDOSE SUGAR DEHYDROGENASE YLII"/>
    <property type="match status" value="1"/>
</dbReference>
<dbReference type="Pfam" id="PF13442">
    <property type="entry name" value="Cytochrome_CBB3"/>
    <property type="match status" value="1"/>
</dbReference>
<evidence type="ECO:0000256" key="1">
    <source>
        <dbReference type="ARBA" id="ARBA00022617"/>
    </source>
</evidence>
<dbReference type="EMBL" id="QXML01000007">
    <property type="protein sequence ID" value="RIW14058.1"/>
    <property type="molecule type" value="Genomic_DNA"/>
</dbReference>
<protein>
    <submittedName>
        <fullName evidence="7">Glucose sorbosone dehydrogenase</fullName>
    </submittedName>
</protein>
<sequence length="473" mass="52149">MKAFHSLAILTGLILFSFIAVAQNGEKVYKMYCMGCHGADLKGTPAGTSLLAENLKYGNETADISKSISNGIPNTTMIKWSNTLPAHEIGELTEYILGVRKSQPSQKKSAETLTFSTEDYTLKVEKLVTEGLVFPWGIEFVDAHRALISGNKGELYWVVDGKLDPKRVTGLPFIYGTDLVGGMMDLALDPKYSENGWIYFSFSHNPKNTADKTSPAMTKVVRGKIKEYQWVDQETLFEAPDSVLVVGGTRWGSRLLFDKEGYLYFTTGDMQQSIAEGINPQLPSRAEGKIFRIYPDGSIPKDNPYYGQKGTLQAIYAVGTRNVQGLAQHPVTGEIYFTDHGPKGGDEVNRLKKGGNYGWPVITYGVNYNDSPVTSLTAKEGMEQPLTYYDPSIAICAAEFITGALFPKWKNQLLITALKDQEIRRLVIDGDKVLGQEVILKGMGRVRDVKIGPDGALYVLTNAPDALLRITPN</sequence>
<proteinExistence type="predicted"/>
<evidence type="ECO:0000256" key="5">
    <source>
        <dbReference type="SAM" id="SignalP"/>
    </source>
</evidence>
<dbReference type="InterPro" id="IPR011042">
    <property type="entry name" value="6-blade_b-propeller_TolB-like"/>
</dbReference>
<evidence type="ECO:0000313" key="7">
    <source>
        <dbReference type="EMBL" id="RIW14058.1"/>
    </source>
</evidence>
<dbReference type="Gene3D" id="2.120.10.30">
    <property type="entry name" value="TolB, C-terminal domain"/>
    <property type="match status" value="1"/>
</dbReference>
<feature type="chain" id="PRO_5019425162" evidence="5">
    <location>
        <begin position="23"/>
        <end position="473"/>
    </location>
</feature>
<dbReference type="SUPFAM" id="SSF46626">
    <property type="entry name" value="Cytochrome c"/>
    <property type="match status" value="1"/>
</dbReference>
<comment type="caution">
    <text evidence="7">The sequence shown here is derived from an EMBL/GenBank/DDBJ whole genome shotgun (WGS) entry which is preliminary data.</text>
</comment>
<evidence type="ECO:0000256" key="2">
    <source>
        <dbReference type="ARBA" id="ARBA00022723"/>
    </source>
</evidence>